<keyword evidence="11 14" id="KW-0067">ATP-binding</keyword>
<dbReference type="CDD" id="cd02025">
    <property type="entry name" value="PanK"/>
    <property type="match status" value="1"/>
</dbReference>
<evidence type="ECO:0000256" key="9">
    <source>
        <dbReference type="ARBA" id="ARBA00022741"/>
    </source>
</evidence>
<reference evidence="17" key="1">
    <citation type="submission" date="2022-05" db="EMBL/GenBank/DDBJ databases">
        <title>Complete genome sequence of toluene-degrading Gulosibacter sediminis strain ACHW.36C.</title>
        <authorList>
            <person name="Wai A.C."/>
            <person name="Lai G.K."/>
            <person name="Griffin S.D."/>
            <person name="Leung F.C."/>
        </authorList>
    </citation>
    <scope>NUCLEOTIDE SEQUENCE [LARGE SCALE GENOMIC DNA]</scope>
    <source>
        <strain evidence="17">ACHW.36C</strain>
    </source>
</reference>
<dbReference type="HAMAP" id="MF_00215">
    <property type="entry name" value="Pantothen_kinase_1"/>
    <property type="match status" value="1"/>
</dbReference>
<dbReference type="InterPro" id="IPR027417">
    <property type="entry name" value="P-loop_NTPase"/>
</dbReference>
<keyword evidence="9 14" id="KW-0547">Nucleotide-binding</keyword>
<dbReference type="Pfam" id="PF00485">
    <property type="entry name" value="PRK"/>
    <property type="match status" value="1"/>
</dbReference>
<comment type="catalytic activity">
    <reaction evidence="1 14 15">
        <text>(R)-pantothenate + ATP = (R)-4'-phosphopantothenate + ADP + H(+)</text>
        <dbReference type="Rhea" id="RHEA:16373"/>
        <dbReference type="ChEBI" id="CHEBI:10986"/>
        <dbReference type="ChEBI" id="CHEBI:15378"/>
        <dbReference type="ChEBI" id="CHEBI:29032"/>
        <dbReference type="ChEBI" id="CHEBI:30616"/>
        <dbReference type="ChEBI" id="CHEBI:456216"/>
        <dbReference type="EC" id="2.7.1.33"/>
    </reaction>
</comment>
<feature type="binding site" evidence="14">
    <location>
        <begin position="100"/>
        <end position="107"/>
    </location>
    <ligand>
        <name>ATP</name>
        <dbReference type="ChEBI" id="CHEBI:30616"/>
    </ligand>
</feature>
<evidence type="ECO:0000256" key="8">
    <source>
        <dbReference type="ARBA" id="ARBA00022679"/>
    </source>
</evidence>
<sequence length="318" mass="35778">MLTTARRPATTKWSTPFDEIDRADWAELAPSTPLTIDEGDVARLRSLGDPIDIDEVREVYLPLTRLLNIHVNNARQLRRAQNSFLGDRGDGTPFVIGVAGSVAVGKSTVARLLRELLRRWEDTPRVELITTDGFLYPNAELKRRGLMSRKGFPESYDRRALLRFVTQVKSGAPEVRAPFYSHVVYDIVRDAEIVVNAPDVLIVEGLNVLQPPSRGGGLAVSDMFDFSIFVDARTSDIEKWYLDRFLQLQRGAFANPSSYFRKYADLSPTEAVATASDIWNSINLPNLEQNVLPTRSRAKLILRKSENHAISKVLLRKS</sequence>
<comment type="pathway">
    <text evidence="3 14 15">Cofactor biosynthesis; coenzyme A biosynthesis; CoA from (R)-pantothenate: step 1/5.</text>
</comment>
<accession>A0ABY4MV68</accession>
<keyword evidence="10 14" id="KW-0418">Kinase</keyword>
<dbReference type="PANTHER" id="PTHR10285">
    <property type="entry name" value="URIDINE KINASE"/>
    <property type="match status" value="1"/>
</dbReference>
<name>A0ABY4MV68_9MICO</name>
<dbReference type="InterPro" id="IPR006083">
    <property type="entry name" value="PRK/URK"/>
</dbReference>
<dbReference type="PIRSF" id="PIRSF000545">
    <property type="entry name" value="Pantothenate_kin"/>
    <property type="match status" value="1"/>
</dbReference>
<evidence type="ECO:0000256" key="5">
    <source>
        <dbReference type="ARBA" id="ARBA00012102"/>
    </source>
</evidence>
<evidence type="ECO:0000313" key="17">
    <source>
        <dbReference type="EMBL" id="UQN14312.1"/>
    </source>
</evidence>
<gene>
    <name evidence="14 17" type="primary">coaA</name>
    <name evidence="17" type="ORF">M3M28_09645</name>
</gene>
<evidence type="ECO:0000256" key="15">
    <source>
        <dbReference type="RuleBase" id="RU003530"/>
    </source>
</evidence>
<evidence type="ECO:0000256" key="7">
    <source>
        <dbReference type="ARBA" id="ARBA00022490"/>
    </source>
</evidence>
<keyword evidence="7 14" id="KW-0963">Cytoplasm</keyword>
<keyword evidence="8 14" id="KW-0808">Transferase</keyword>
<dbReference type="EC" id="2.7.1.33" evidence="5 14"/>
<evidence type="ECO:0000256" key="4">
    <source>
        <dbReference type="ARBA" id="ARBA00006087"/>
    </source>
</evidence>
<organism evidence="17">
    <name type="scientific">Gulosibacter sediminis</name>
    <dbReference type="NCBI Taxonomy" id="1729695"/>
    <lineage>
        <taxon>Bacteria</taxon>
        <taxon>Bacillati</taxon>
        <taxon>Actinomycetota</taxon>
        <taxon>Actinomycetes</taxon>
        <taxon>Micrococcales</taxon>
        <taxon>Microbacteriaceae</taxon>
        <taxon>Gulosibacter</taxon>
    </lineage>
</organism>
<evidence type="ECO:0000256" key="3">
    <source>
        <dbReference type="ARBA" id="ARBA00005225"/>
    </source>
</evidence>
<evidence type="ECO:0000256" key="1">
    <source>
        <dbReference type="ARBA" id="ARBA00001206"/>
    </source>
</evidence>
<evidence type="ECO:0000256" key="12">
    <source>
        <dbReference type="ARBA" id="ARBA00022993"/>
    </source>
</evidence>
<comment type="similarity">
    <text evidence="4 14 15">Belongs to the prokaryotic pantothenate kinase family.</text>
</comment>
<protein>
    <recommendedName>
        <fullName evidence="6 14">Pantothenate kinase</fullName>
        <ecNumber evidence="5 14">2.7.1.33</ecNumber>
    </recommendedName>
    <alternativeName>
        <fullName evidence="13 14">Pantothenic acid kinase</fullName>
    </alternativeName>
</protein>
<keyword evidence="12 14" id="KW-0173">Coenzyme A biosynthesis</keyword>
<dbReference type="Gene3D" id="3.40.50.300">
    <property type="entry name" value="P-loop containing nucleotide triphosphate hydrolases"/>
    <property type="match status" value="1"/>
</dbReference>
<evidence type="ECO:0000259" key="16">
    <source>
        <dbReference type="Pfam" id="PF00485"/>
    </source>
</evidence>
<evidence type="ECO:0000256" key="6">
    <source>
        <dbReference type="ARBA" id="ARBA00015080"/>
    </source>
</evidence>
<dbReference type="NCBIfam" id="TIGR00554">
    <property type="entry name" value="panK_bact"/>
    <property type="match status" value="1"/>
</dbReference>
<evidence type="ECO:0000256" key="2">
    <source>
        <dbReference type="ARBA" id="ARBA00004496"/>
    </source>
</evidence>
<dbReference type="EMBL" id="CP097160">
    <property type="protein sequence ID" value="UQN14312.1"/>
    <property type="molecule type" value="Genomic_DNA"/>
</dbReference>
<evidence type="ECO:0000256" key="10">
    <source>
        <dbReference type="ARBA" id="ARBA00022777"/>
    </source>
</evidence>
<evidence type="ECO:0000256" key="14">
    <source>
        <dbReference type="HAMAP-Rule" id="MF_00215"/>
    </source>
</evidence>
<evidence type="ECO:0000256" key="11">
    <source>
        <dbReference type="ARBA" id="ARBA00022840"/>
    </source>
</evidence>
<proteinExistence type="inferred from homology"/>
<dbReference type="GO" id="GO:0004594">
    <property type="term" value="F:pantothenate kinase activity"/>
    <property type="evidence" value="ECO:0007669"/>
    <property type="project" value="UniProtKB-EC"/>
</dbReference>
<comment type="subcellular location">
    <subcellularLocation>
        <location evidence="2 14 15">Cytoplasm</location>
    </subcellularLocation>
</comment>
<dbReference type="InterPro" id="IPR004566">
    <property type="entry name" value="PanK"/>
</dbReference>
<feature type="domain" description="Phosphoribulokinase/uridine kinase" evidence="16">
    <location>
        <begin position="95"/>
        <end position="233"/>
    </location>
</feature>
<evidence type="ECO:0000256" key="13">
    <source>
        <dbReference type="ARBA" id="ARBA00032866"/>
    </source>
</evidence>
<dbReference type="SUPFAM" id="SSF52540">
    <property type="entry name" value="P-loop containing nucleoside triphosphate hydrolases"/>
    <property type="match status" value="1"/>
</dbReference>